<proteinExistence type="predicted"/>
<name>A0A0E9U9C9_ANGAN</name>
<protein>
    <submittedName>
        <fullName evidence="1">Uncharacterized protein</fullName>
    </submittedName>
</protein>
<dbReference type="AlphaFoldDB" id="A0A0E9U9C9"/>
<reference evidence="1" key="2">
    <citation type="journal article" date="2015" name="Fish Shellfish Immunol.">
        <title>Early steps in the European eel (Anguilla anguilla)-Vibrio vulnificus interaction in the gills: Role of the RtxA13 toxin.</title>
        <authorList>
            <person name="Callol A."/>
            <person name="Pajuelo D."/>
            <person name="Ebbesson L."/>
            <person name="Teles M."/>
            <person name="MacKenzie S."/>
            <person name="Amaro C."/>
        </authorList>
    </citation>
    <scope>NUCLEOTIDE SEQUENCE</scope>
</reference>
<accession>A0A0E9U9C9</accession>
<organism evidence="1">
    <name type="scientific">Anguilla anguilla</name>
    <name type="common">European freshwater eel</name>
    <name type="synonym">Muraena anguilla</name>
    <dbReference type="NCBI Taxonomy" id="7936"/>
    <lineage>
        <taxon>Eukaryota</taxon>
        <taxon>Metazoa</taxon>
        <taxon>Chordata</taxon>
        <taxon>Craniata</taxon>
        <taxon>Vertebrata</taxon>
        <taxon>Euteleostomi</taxon>
        <taxon>Actinopterygii</taxon>
        <taxon>Neopterygii</taxon>
        <taxon>Teleostei</taxon>
        <taxon>Anguilliformes</taxon>
        <taxon>Anguillidae</taxon>
        <taxon>Anguilla</taxon>
    </lineage>
</organism>
<dbReference type="EMBL" id="GBXM01046255">
    <property type="protein sequence ID" value="JAH62322.1"/>
    <property type="molecule type" value="Transcribed_RNA"/>
</dbReference>
<sequence>MHANHSRAIFYRNEFVLMTARDIELAVLETTGKRIIHRITLRAA</sequence>
<reference evidence="1" key="1">
    <citation type="submission" date="2014-11" db="EMBL/GenBank/DDBJ databases">
        <authorList>
            <person name="Amaro Gonzalez C."/>
        </authorList>
    </citation>
    <scope>NUCLEOTIDE SEQUENCE</scope>
</reference>
<evidence type="ECO:0000313" key="1">
    <source>
        <dbReference type="EMBL" id="JAH62322.1"/>
    </source>
</evidence>